<evidence type="ECO:0000313" key="1">
    <source>
        <dbReference type="EMBL" id="PJI84362.1"/>
    </source>
</evidence>
<dbReference type="EMBL" id="PGTY01000004">
    <property type="protein sequence ID" value="PJI84362.1"/>
    <property type="molecule type" value="Genomic_DNA"/>
</dbReference>
<sequence length="270" mass="29122">QLARRAMVGGGFEQNADYCPRPCTTDWTNQMIRTAFILAVIFATSAVADPIRGLYIAKEMGTAFSITPNGLVYFQIDGPQLGATRSRQVETEDGTRVDLFQPGADGPVRASIVLRPEEGRGLVVSEGADGFFLQAGTVLEPVTGLPEQCLASITTKDAFSGEYFGLRSGVMQFILSPTELTFQSGGGQDAFGNNVPLERDVLPITTTMLEPDRMLIEHPDDDIVADHLGLGLAFVAVFGPRGEFMIELYPLEARAGCLEQARDLAESAIQ</sequence>
<dbReference type="AlphaFoldDB" id="A0A2M8W0B9"/>
<feature type="non-terminal residue" evidence="1">
    <location>
        <position position="1"/>
    </location>
</feature>
<gene>
    <name evidence="1" type="ORF">BC777_3419</name>
</gene>
<keyword evidence="2" id="KW-1185">Reference proteome</keyword>
<proteinExistence type="predicted"/>
<evidence type="ECO:0000313" key="2">
    <source>
        <dbReference type="Proteomes" id="UP000228531"/>
    </source>
</evidence>
<accession>A0A2M8W0B9</accession>
<name>A0A2M8W0B9_9RHOB</name>
<dbReference type="RefSeq" id="WP_211095393.1">
    <property type="nucleotide sequence ID" value="NZ_PGTY01000004.1"/>
</dbReference>
<dbReference type="Proteomes" id="UP000228531">
    <property type="component" value="Unassembled WGS sequence"/>
</dbReference>
<protein>
    <submittedName>
        <fullName evidence="1">Uncharacterized protein</fullName>
    </submittedName>
</protein>
<organism evidence="1 2">
    <name type="scientific">Yoonia maricola</name>
    <dbReference type="NCBI Taxonomy" id="420999"/>
    <lineage>
        <taxon>Bacteria</taxon>
        <taxon>Pseudomonadati</taxon>
        <taxon>Pseudomonadota</taxon>
        <taxon>Alphaproteobacteria</taxon>
        <taxon>Rhodobacterales</taxon>
        <taxon>Paracoccaceae</taxon>
        <taxon>Yoonia</taxon>
    </lineage>
</organism>
<comment type="caution">
    <text evidence="1">The sequence shown here is derived from an EMBL/GenBank/DDBJ whole genome shotgun (WGS) entry which is preliminary data.</text>
</comment>
<reference evidence="1 2" key="1">
    <citation type="submission" date="2017-11" db="EMBL/GenBank/DDBJ databases">
        <title>Genomic Encyclopedia of Archaeal and Bacterial Type Strains, Phase II (KMG-II): From Individual Species to Whole Genera.</title>
        <authorList>
            <person name="Goeker M."/>
        </authorList>
    </citation>
    <scope>NUCLEOTIDE SEQUENCE [LARGE SCALE GENOMIC DNA]</scope>
    <source>
        <strain evidence="1 2">DSM 29128</strain>
    </source>
</reference>